<gene>
    <name evidence="2" type="ORF">TRICI_001718</name>
</gene>
<dbReference type="EMBL" id="SWFS01000122">
    <property type="protein sequence ID" value="KAA8916134.1"/>
    <property type="molecule type" value="Genomic_DNA"/>
</dbReference>
<organism evidence="2 3">
    <name type="scientific">Trichomonascus ciferrii</name>
    <dbReference type="NCBI Taxonomy" id="44093"/>
    <lineage>
        <taxon>Eukaryota</taxon>
        <taxon>Fungi</taxon>
        <taxon>Dikarya</taxon>
        <taxon>Ascomycota</taxon>
        <taxon>Saccharomycotina</taxon>
        <taxon>Dipodascomycetes</taxon>
        <taxon>Dipodascales</taxon>
        <taxon>Trichomonascaceae</taxon>
        <taxon>Trichomonascus</taxon>
        <taxon>Trichomonascus ciferrii complex</taxon>
    </lineage>
</organism>
<feature type="compositionally biased region" description="Basic residues" evidence="1">
    <location>
        <begin position="292"/>
        <end position="302"/>
    </location>
</feature>
<feature type="compositionally biased region" description="Polar residues" evidence="1">
    <location>
        <begin position="178"/>
        <end position="210"/>
    </location>
</feature>
<keyword evidence="3" id="KW-1185">Reference proteome</keyword>
<evidence type="ECO:0000313" key="2">
    <source>
        <dbReference type="EMBL" id="KAA8916134.1"/>
    </source>
</evidence>
<feature type="compositionally biased region" description="Basic and acidic residues" evidence="1">
    <location>
        <begin position="335"/>
        <end position="355"/>
    </location>
</feature>
<name>A0A642VCF8_9ASCO</name>
<feature type="region of interest" description="Disordered" evidence="1">
    <location>
        <begin position="169"/>
        <end position="245"/>
    </location>
</feature>
<accession>A0A642VCF8</accession>
<feature type="compositionally biased region" description="Basic and acidic residues" evidence="1">
    <location>
        <begin position="484"/>
        <end position="496"/>
    </location>
</feature>
<feature type="compositionally biased region" description="Polar residues" evidence="1">
    <location>
        <begin position="389"/>
        <end position="401"/>
    </location>
</feature>
<sequence>MLTLNRREERAAVHVWSTLAEKTTADVSTGLLSGTAHFVATAEASSRALYILLDKLLAVILPSVIDSPSEDADEAYFKALCELVDTALRRVSEREKKEKLDAPIARIVNVHSKLFVTALKSEHQHLVSGFVQIWNNFCRHKKGNTAYAQELIDVVSEMQDNDYDVFTPKSFGKKRSASSRATPVKASTRSKVIPNSNPRSEQTGATTTGRKSIPDPNEQTEDLTTGRRVISGTNLRSEQEEYSTPVKAVIQDSASLEQRAMSSTPLTRSQARKLRSGVPLEEVMGEQTRGKASPRRSSRKSRSATPINEGTSGPGEKQRSIEGSDTLQRAPGSETQKDVRVVEDSEVRGEQEALAKEVLVVEDSQPNEPSLSHIEGQVGSAPPQESEATKSVHTVVPQNQVVHPEPEQPIPEYDNEQLPPPLPLQDPEPELPANVADADADDEEVEQYNDVTTAFPVVDEVDNNYQHPLEAEDEEATQPVEASVDYHTDEPVDHQLSEISDGQMADASEPEMISNQGEAPPVGSPELLAGASEDDAHDTISSNQRIDEQMENDDPFVSDSDQPLSRQLKPVAGERLRVHTPSPHHHATDSDDCNLIKGSGGNKARSAPPKSRLLSTQSDSMEGPRLWNSPRTYGSEGKTGILGKYIGSFISSFRGHNEKGEDVPTERSGNAVVSLKEFNQINENADYGDGFKRKRKRANSTKGEKSKKRSKNSKKSDIEEDSPTFKDDDIAFNVLLTLLDKFDEDSDYVKQLDPEKRKQYQDILFKRFSGLYKP</sequence>
<protein>
    <submittedName>
        <fullName evidence="2">Uncharacterized protein</fullName>
    </submittedName>
</protein>
<feature type="region of interest" description="Disordered" evidence="1">
    <location>
        <begin position="259"/>
        <end position="434"/>
    </location>
</feature>
<evidence type="ECO:0000256" key="1">
    <source>
        <dbReference type="SAM" id="MobiDB-lite"/>
    </source>
</evidence>
<feature type="region of interest" description="Disordered" evidence="1">
    <location>
        <begin position="685"/>
        <end position="725"/>
    </location>
</feature>
<feature type="region of interest" description="Disordered" evidence="1">
    <location>
        <begin position="459"/>
        <end position="638"/>
    </location>
</feature>
<evidence type="ECO:0000313" key="3">
    <source>
        <dbReference type="Proteomes" id="UP000761534"/>
    </source>
</evidence>
<comment type="caution">
    <text evidence="2">The sequence shown here is derived from an EMBL/GenBank/DDBJ whole genome shotgun (WGS) entry which is preliminary data.</text>
</comment>
<proteinExistence type="predicted"/>
<dbReference type="AlphaFoldDB" id="A0A642VCF8"/>
<dbReference type="Proteomes" id="UP000761534">
    <property type="component" value="Unassembled WGS sequence"/>
</dbReference>
<dbReference type="VEuPathDB" id="FungiDB:TRICI_001718"/>
<reference evidence="2" key="1">
    <citation type="journal article" date="2019" name="G3 (Bethesda)">
        <title>Genome Assemblies of Two Rare Opportunistic Yeast Pathogens: Diutina rugosa (syn. Candida rugosa) and Trichomonascus ciferrii (syn. Candida ciferrii).</title>
        <authorList>
            <person name="Mixao V."/>
            <person name="Saus E."/>
            <person name="Hansen A.P."/>
            <person name="Lass-Florl C."/>
            <person name="Gabaldon T."/>
        </authorList>
    </citation>
    <scope>NUCLEOTIDE SEQUENCE</scope>
    <source>
        <strain evidence="2">CBS 4856</strain>
    </source>
</reference>
<feature type="compositionally biased region" description="Basic residues" evidence="1">
    <location>
        <begin position="692"/>
        <end position="713"/>
    </location>
</feature>
<feature type="compositionally biased region" description="Polar residues" evidence="1">
    <location>
        <begin position="259"/>
        <end position="269"/>
    </location>
</feature>